<dbReference type="GO" id="GO:0005886">
    <property type="term" value="C:plasma membrane"/>
    <property type="evidence" value="ECO:0007669"/>
    <property type="project" value="UniProtKB-SubCell"/>
</dbReference>
<sequence length="1536" mass="177140">MRVLFYIFLFIVILLSGAFSIVSLLWIERLAGHNQVAEDNRRFYLSQLLWIIWIPHVWSFVTSVMQTVFGHMLWPSARMFFVVLTIETLHSFGLAVLVFGVLPKLPSLYAVGLLTCVATVPAFLQIVLPRTHLTRTRVVLAKWVVNLLALLVQLGAIVFLYIFYIHRSNDPSVWHIYWQLLCSLQLPVSLILVSGKWWENYVPRQKRHTSVTSVFARLFQFKKQLHQYRTKLNTVMSLWNIFSSLFTLWLLQWLEKEPITWNVFTVPRSDVTPSTNNFTNTSSADSIATDGLLYDNKVITFEISVLLTQIFSSWVCYYFSGLACKLLMQRVSFCAPLVLSLPVAAAMIQLSCVYPTFMDGLFKENMFEGQCEASYKTAICVVWWLSLLWICGHVWYPRSERLAKTEKLFVTRLFTGPLVVQSMLLNRRFDDAEVKVSLTGQQDMADTYTLATQNSTAMTSEEKKKRDGITPIIYACATMWHENKQEMIQLLKSIFRMDADQSARRLARQVFKHDDPDYYDFEAHVFFDDAMELDDDEERVVNSFVKLLVACMDEAASSVLESEMAMPPPVLTSTPYGGRLTWTLPGNTIFVAHLKDKSKIRHLKRWSQVMYMYYLLGYKLFGEKEGEMMNRLTDKSKQTPSHWHHIGKSAIFLDMEEDLLNQAENTYLLALDGDVDFKPEAVRLLVDRMRKNYKTGAACGRIHPIGTGPMVWYQVFEYAVGHWFQKATEHVLGCVLCSPGCFSLFRGSALLDDNVMKRYTTRPSAAVEFVQYDQGEDRWLCTLLLQQGYRVDYTAASDALTYAPEGFNEFFNQRRRWTPSTMANIIDLLSSAGNTVRMNDNISWFYIFYQAGLMGATVLGPATVILAIATAFETVFEISKYEGYLMSLMPIVFQLIVSFTTKKDAQLIACAFLSTFYSCVMTVVAVGILKGLANNGILDPSLIFLTIMTASFIFAGIMHPYEFTCLLYGIIYYLCIPSGYLVLIVFAFSNMHDISWGTRDIPKKKTKTQLEEEKKKEEERQKRKKRGWFSFLNFDSILKEVREMMKTIFSERNGDSTQVAMLKTLRRIRKDMKKINRQLAGEGSRPDSDSESDSDDEAKPEDNIVPAEEALEQPQVQPLPEPPEQEENTRVLFEEDADNPAWINKWEGDKYIDDLDIGEVQFWHQLIKKYLKPIKKDAKFEKKMGAELIELRNNVSFAYWLINGLWILFNFQIQSTDELSKTTIMGLETQPLGFIFMILFVIALFLQFIGMLMHRWGTFLQLIAITELSSPFYKKHKAQQGNGGVGPRPMTVQQAVKVMTELQKGRSRFDAPEEPPVDYSDEEEEEMMSPMPSTPNGGTGGDVRLANGDTGLRRRRRRLPRIESIADQDLTLTIRQRVTARQKVDMDLQFRDQAYTEVGEDVSDDQTFKRPGGYDWQHRYTTNTISRAVSRRAHHRRAEREPESRHSKIHSPSHRHYTANHLSKDGQEKTDREAGLEDRSQHRHRHHEGHQRHRRRTDVGPNTHVIRGGELETHLIRRLDRWKTQRSERGIEMTDL</sequence>
<reference evidence="16" key="1">
    <citation type="journal article" date="2023" name="Mol. Biol. Evol.">
        <title>Third-Generation Sequencing Reveals the Adaptive Role of the Epigenome in Three Deep-Sea Polychaetes.</title>
        <authorList>
            <person name="Perez M."/>
            <person name="Aroh O."/>
            <person name="Sun Y."/>
            <person name="Lan Y."/>
            <person name="Juniper S.K."/>
            <person name="Young C.R."/>
            <person name="Angers B."/>
            <person name="Qian P.Y."/>
        </authorList>
    </citation>
    <scope>NUCLEOTIDE SEQUENCE</scope>
    <source>
        <strain evidence="16">R07B-5</strain>
    </source>
</reference>
<proteinExistence type="inferred from homology"/>
<evidence type="ECO:0000256" key="1">
    <source>
        <dbReference type="ARBA" id="ARBA00004651"/>
    </source>
</evidence>
<evidence type="ECO:0000256" key="4">
    <source>
        <dbReference type="ARBA" id="ARBA00022676"/>
    </source>
</evidence>
<dbReference type="EC" id="2.4.1.16" evidence="2"/>
<evidence type="ECO:0000256" key="14">
    <source>
        <dbReference type="SAM" id="Phobius"/>
    </source>
</evidence>
<keyword evidence="3" id="KW-1003">Cell membrane</keyword>
<feature type="transmembrane region" description="Helical" evidence="14">
    <location>
        <begin position="1233"/>
        <end position="1253"/>
    </location>
</feature>
<comment type="similarity">
    <text evidence="11">Belongs to the chitin synthase family. Class IV subfamily.</text>
</comment>
<name>A0AAD9NZ02_RIDPI</name>
<dbReference type="InterPro" id="IPR029044">
    <property type="entry name" value="Nucleotide-diphossugar_trans"/>
</dbReference>
<evidence type="ECO:0000256" key="12">
    <source>
        <dbReference type="ARBA" id="ARBA00048014"/>
    </source>
</evidence>
<comment type="subcellular location">
    <subcellularLocation>
        <location evidence="1">Cell membrane</location>
        <topology evidence="1">Multi-pass membrane protein</topology>
    </subcellularLocation>
</comment>
<feature type="compositionally biased region" description="Basic residues" evidence="13">
    <location>
        <begin position="1481"/>
        <end position="1496"/>
    </location>
</feature>
<protein>
    <recommendedName>
        <fullName evidence="2">chitin synthase</fullName>
        <ecNumber evidence="2">2.4.1.16</ecNumber>
    </recommendedName>
</protein>
<evidence type="ECO:0000256" key="11">
    <source>
        <dbReference type="ARBA" id="ARBA00046329"/>
    </source>
</evidence>
<dbReference type="GO" id="GO:0004100">
    <property type="term" value="F:chitin synthase activity"/>
    <property type="evidence" value="ECO:0007669"/>
    <property type="project" value="UniProtKB-EC"/>
</dbReference>
<feature type="transmembrane region" description="Helical" evidence="14">
    <location>
        <begin position="232"/>
        <end position="251"/>
    </location>
</feature>
<keyword evidence="7 14" id="KW-1133">Transmembrane helix</keyword>
<evidence type="ECO:0000313" key="16">
    <source>
        <dbReference type="EMBL" id="KAK2185052.1"/>
    </source>
</evidence>
<feature type="transmembrane region" description="Helical" evidence="14">
    <location>
        <begin position="298"/>
        <end position="319"/>
    </location>
</feature>
<feature type="transmembrane region" description="Helical" evidence="14">
    <location>
        <begin position="970"/>
        <end position="989"/>
    </location>
</feature>
<evidence type="ECO:0000256" key="5">
    <source>
        <dbReference type="ARBA" id="ARBA00022679"/>
    </source>
</evidence>
<evidence type="ECO:0000256" key="6">
    <source>
        <dbReference type="ARBA" id="ARBA00022692"/>
    </source>
</evidence>
<feature type="domain" description="Chitin synthase chs-1/2 N-terminal putative transporter" evidence="15">
    <location>
        <begin position="43"/>
        <end position="257"/>
    </location>
</feature>
<dbReference type="Pfam" id="PF03142">
    <property type="entry name" value="Chitin_synth_2"/>
    <property type="match status" value="1"/>
</dbReference>
<accession>A0AAD9NZ02</accession>
<keyword evidence="10" id="KW-0325">Glycoprotein</keyword>
<evidence type="ECO:0000256" key="9">
    <source>
        <dbReference type="ARBA" id="ARBA00023136"/>
    </source>
</evidence>
<evidence type="ECO:0000259" key="15">
    <source>
        <dbReference type="Pfam" id="PF23000"/>
    </source>
</evidence>
<dbReference type="Pfam" id="PF23000">
    <property type="entry name" value="ChitinSynthase_IV_N"/>
    <property type="match status" value="1"/>
</dbReference>
<evidence type="ECO:0000256" key="8">
    <source>
        <dbReference type="ARBA" id="ARBA00023054"/>
    </source>
</evidence>
<dbReference type="GO" id="GO:0006031">
    <property type="term" value="P:chitin biosynthetic process"/>
    <property type="evidence" value="ECO:0007669"/>
    <property type="project" value="TreeGrafter"/>
</dbReference>
<feature type="compositionally biased region" description="Basic and acidic residues" evidence="13">
    <location>
        <begin position="1462"/>
        <end position="1480"/>
    </location>
</feature>
<gene>
    <name evidence="16" type="ORF">NP493_247g03129</name>
</gene>
<keyword evidence="5" id="KW-0808">Transferase</keyword>
<organism evidence="16 17">
    <name type="scientific">Ridgeia piscesae</name>
    <name type="common">Tubeworm</name>
    <dbReference type="NCBI Taxonomy" id="27915"/>
    <lineage>
        <taxon>Eukaryota</taxon>
        <taxon>Metazoa</taxon>
        <taxon>Spiralia</taxon>
        <taxon>Lophotrochozoa</taxon>
        <taxon>Annelida</taxon>
        <taxon>Polychaeta</taxon>
        <taxon>Sedentaria</taxon>
        <taxon>Canalipalpata</taxon>
        <taxon>Sabellida</taxon>
        <taxon>Siboglinidae</taxon>
        <taxon>Ridgeia</taxon>
    </lineage>
</organism>
<feature type="transmembrane region" description="Helical" evidence="14">
    <location>
        <begin position="905"/>
        <end position="929"/>
    </location>
</feature>
<feature type="transmembrane region" description="Helical" evidence="14">
    <location>
        <begin position="881"/>
        <end position="899"/>
    </location>
</feature>
<feature type="transmembrane region" description="Helical" evidence="14">
    <location>
        <begin position="140"/>
        <end position="164"/>
    </location>
</feature>
<feature type="region of interest" description="Disordered" evidence="13">
    <location>
        <begin position="1305"/>
        <end position="1347"/>
    </location>
</feature>
<dbReference type="InterPro" id="IPR004835">
    <property type="entry name" value="Chitin_synth"/>
</dbReference>
<feature type="transmembrane region" description="Helical" evidence="14">
    <location>
        <begin position="81"/>
        <end position="102"/>
    </location>
</feature>
<dbReference type="PANTHER" id="PTHR22914:SF42">
    <property type="entry name" value="CHITIN SYNTHASE"/>
    <property type="match status" value="1"/>
</dbReference>
<evidence type="ECO:0000256" key="2">
    <source>
        <dbReference type="ARBA" id="ARBA00012543"/>
    </source>
</evidence>
<feature type="transmembrane region" description="Helical" evidence="14">
    <location>
        <begin position="844"/>
        <end position="869"/>
    </location>
</feature>
<evidence type="ECO:0000256" key="7">
    <source>
        <dbReference type="ARBA" id="ARBA00022989"/>
    </source>
</evidence>
<evidence type="ECO:0000256" key="3">
    <source>
        <dbReference type="ARBA" id="ARBA00022475"/>
    </source>
</evidence>
<dbReference type="Proteomes" id="UP001209878">
    <property type="component" value="Unassembled WGS sequence"/>
</dbReference>
<keyword evidence="6 14" id="KW-0812">Transmembrane</keyword>
<feature type="transmembrane region" description="Helical" evidence="14">
    <location>
        <begin position="331"/>
        <end position="357"/>
    </location>
</feature>
<feature type="transmembrane region" description="Helical" evidence="14">
    <location>
        <begin position="7"/>
        <end position="27"/>
    </location>
</feature>
<feature type="transmembrane region" description="Helical" evidence="14">
    <location>
        <begin position="941"/>
        <end position="958"/>
    </location>
</feature>
<evidence type="ECO:0000256" key="13">
    <source>
        <dbReference type="SAM" id="MobiDB-lite"/>
    </source>
</evidence>
<feature type="transmembrane region" description="Helical" evidence="14">
    <location>
        <begin position="108"/>
        <end position="128"/>
    </location>
</feature>
<dbReference type="PANTHER" id="PTHR22914">
    <property type="entry name" value="CHITIN SYNTHASE"/>
    <property type="match status" value="1"/>
</dbReference>
<keyword evidence="9 14" id="KW-0472">Membrane</keyword>
<feature type="transmembrane region" description="Helical" evidence="14">
    <location>
        <begin position="408"/>
        <end position="425"/>
    </location>
</feature>
<dbReference type="CDD" id="cd04190">
    <property type="entry name" value="Chitin_synth_C"/>
    <property type="match status" value="1"/>
</dbReference>
<feature type="compositionally biased region" description="Acidic residues" evidence="13">
    <location>
        <begin position="1089"/>
        <end position="1099"/>
    </location>
</feature>
<feature type="transmembrane region" description="Helical" evidence="14">
    <location>
        <begin position="377"/>
        <end position="396"/>
    </location>
</feature>
<comment type="catalytic activity">
    <reaction evidence="12">
        <text>[(1-&gt;4)-N-acetyl-beta-D-glucosaminyl](n) + UDP-N-acetyl-alpha-D-glucosamine = [(1-&gt;4)-N-acetyl-beta-D-glucosaminyl](n+1) + UDP + H(+)</text>
        <dbReference type="Rhea" id="RHEA:16637"/>
        <dbReference type="Rhea" id="RHEA-COMP:9593"/>
        <dbReference type="Rhea" id="RHEA-COMP:9595"/>
        <dbReference type="ChEBI" id="CHEBI:15378"/>
        <dbReference type="ChEBI" id="CHEBI:17029"/>
        <dbReference type="ChEBI" id="CHEBI:57705"/>
        <dbReference type="ChEBI" id="CHEBI:58223"/>
        <dbReference type="EC" id="2.4.1.16"/>
    </reaction>
</comment>
<keyword evidence="17" id="KW-1185">Reference proteome</keyword>
<dbReference type="SUPFAM" id="SSF53448">
    <property type="entry name" value="Nucleotide-diphospho-sugar transferases"/>
    <property type="match status" value="1"/>
</dbReference>
<feature type="compositionally biased region" description="Basic residues" evidence="13">
    <location>
        <begin position="1447"/>
        <end position="1458"/>
    </location>
</feature>
<feature type="transmembrane region" description="Helical" evidence="14">
    <location>
        <begin position="47"/>
        <end position="69"/>
    </location>
</feature>
<feature type="region of interest" description="Disordered" evidence="13">
    <location>
        <begin position="1425"/>
        <end position="1505"/>
    </location>
</feature>
<dbReference type="EMBL" id="JAODUO010000246">
    <property type="protein sequence ID" value="KAK2185052.1"/>
    <property type="molecule type" value="Genomic_DNA"/>
</dbReference>
<dbReference type="InterPro" id="IPR055120">
    <property type="entry name" value="Chs-1/2_IV_N"/>
</dbReference>
<evidence type="ECO:0000256" key="10">
    <source>
        <dbReference type="ARBA" id="ARBA00023180"/>
    </source>
</evidence>
<evidence type="ECO:0000313" key="17">
    <source>
        <dbReference type="Proteomes" id="UP001209878"/>
    </source>
</evidence>
<feature type="region of interest" description="Disordered" evidence="13">
    <location>
        <begin position="1076"/>
        <end position="1100"/>
    </location>
</feature>
<feature type="compositionally biased region" description="Acidic residues" evidence="13">
    <location>
        <begin position="1312"/>
        <end position="1327"/>
    </location>
</feature>
<dbReference type="FunFam" id="3.90.550.10:FF:000139">
    <property type="entry name" value="Chitin synthase 8"/>
    <property type="match status" value="1"/>
</dbReference>
<keyword evidence="8" id="KW-0175">Coiled coil</keyword>
<keyword evidence="4" id="KW-0328">Glycosyltransferase</keyword>
<comment type="caution">
    <text evidence="16">The sequence shown here is derived from an EMBL/GenBank/DDBJ whole genome shotgun (WGS) entry which is preliminary data.</text>
</comment>